<keyword evidence="1" id="KW-0812">Transmembrane</keyword>
<dbReference type="AlphaFoldDB" id="A0A3B4GD82"/>
<proteinExistence type="predicted"/>
<reference evidence="2" key="1">
    <citation type="submission" date="2023-09" db="UniProtKB">
        <authorList>
            <consortium name="Ensembl"/>
        </authorList>
    </citation>
    <scope>IDENTIFICATION</scope>
</reference>
<sequence length="78" mass="9297">MCNVLQQLPLNIVWFEFCHYSLYFIFLFLSFMLSANYMHDIRQACFHKPSPSLNIAVGDPLVDRKVVVMTHQLWNIYK</sequence>
<feature type="transmembrane region" description="Helical" evidence="1">
    <location>
        <begin position="20"/>
        <end position="38"/>
    </location>
</feature>
<keyword evidence="1" id="KW-0472">Membrane</keyword>
<protein>
    <submittedName>
        <fullName evidence="2">Uncharacterized protein</fullName>
    </submittedName>
</protein>
<evidence type="ECO:0000256" key="1">
    <source>
        <dbReference type="SAM" id="Phobius"/>
    </source>
</evidence>
<evidence type="ECO:0000313" key="2">
    <source>
        <dbReference type="Ensembl" id="ENSPNYP00000020890.1"/>
    </source>
</evidence>
<dbReference type="Ensembl" id="ENSPNYT00000021394.1">
    <property type="protein sequence ID" value="ENSPNYP00000020890.1"/>
    <property type="gene ID" value="ENSPNYG00000015812.1"/>
</dbReference>
<organism evidence="2">
    <name type="scientific">Pundamilia nyererei</name>
    <dbReference type="NCBI Taxonomy" id="303518"/>
    <lineage>
        <taxon>Eukaryota</taxon>
        <taxon>Metazoa</taxon>
        <taxon>Chordata</taxon>
        <taxon>Craniata</taxon>
        <taxon>Vertebrata</taxon>
        <taxon>Euteleostomi</taxon>
        <taxon>Actinopterygii</taxon>
        <taxon>Neopterygii</taxon>
        <taxon>Teleostei</taxon>
        <taxon>Neoteleostei</taxon>
        <taxon>Acanthomorphata</taxon>
        <taxon>Ovalentaria</taxon>
        <taxon>Cichlomorphae</taxon>
        <taxon>Cichliformes</taxon>
        <taxon>Cichlidae</taxon>
        <taxon>African cichlids</taxon>
        <taxon>Pseudocrenilabrinae</taxon>
        <taxon>Haplochromini</taxon>
        <taxon>Pundamilia</taxon>
    </lineage>
</organism>
<accession>A0A3B4GD82</accession>
<name>A0A3B4GD82_9CICH</name>
<keyword evidence="1" id="KW-1133">Transmembrane helix</keyword>